<evidence type="ECO:0000313" key="3">
    <source>
        <dbReference type="Proteomes" id="UP000799537"/>
    </source>
</evidence>
<dbReference type="EMBL" id="ML993586">
    <property type="protein sequence ID" value="KAF2169970.1"/>
    <property type="molecule type" value="Genomic_DNA"/>
</dbReference>
<evidence type="ECO:0000256" key="1">
    <source>
        <dbReference type="SAM" id="MobiDB-lite"/>
    </source>
</evidence>
<evidence type="ECO:0000313" key="2">
    <source>
        <dbReference type="EMBL" id="KAF2169970.1"/>
    </source>
</evidence>
<protein>
    <submittedName>
        <fullName evidence="2">Uncharacterized protein</fullName>
    </submittedName>
</protein>
<dbReference type="RefSeq" id="XP_033670859.1">
    <property type="nucleotide sequence ID" value="XM_033805008.1"/>
</dbReference>
<proteinExistence type="predicted"/>
<feature type="compositionally biased region" description="Basic and acidic residues" evidence="1">
    <location>
        <begin position="1"/>
        <end position="12"/>
    </location>
</feature>
<reference evidence="2" key="1">
    <citation type="journal article" date="2020" name="Stud. Mycol.">
        <title>101 Dothideomycetes genomes: a test case for predicting lifestyles and emergence of pathogens.</title>
        <authorList>
            <person name="Haridas S."/>
            <person name="Albert R."/>
            <person name="Binder M."/>
            <person name="Bloem J."/>
            <person name="Labutti K."/>
            <person name="Salamov A."/>
            <person name="Andreopoulos B."/>
            <person name="Baker S."/>
            <person name="Barry K."/>
            <person name="Bills G."/>
            <person name="Bluhm B."/>
            <person name="Cannon C."/>
            <person name="Castanera R."/>
            <person name="Culley D."/>
            <person name="Daum C."/>
            <person name="Ezra D."/>
            <person name="Gonzalez J."/>
            <person name="Henrissat B."/>
            <person name="Kuo A."/>
            <person name="Liang C."/>
            <person name="Lipzen A."/>
            <person name="Lutzoni F."/>
            <person name="Magnuson J."/>
            <person name="Mondo S."/>
            <person name="Nolan M."/>
            <person name="Ohm R."/>
            <person name="Pangilinan J."/>
            <person name="Park H.-J."/>
            <person name="Ramirez L."/>
            <person name="Alfaro M."/>
            <person name="Sun H."/>
            <person name="Tritt A."/>
            <person name="Yoshinaga Y."/>
            <person name="Zwiers L.-H."/>
            <person name="Turgeon B."/>
            <person name="Goodwin S."/>
            <person name="Spatafora J."/>
            <person name="Crous P."/>
            <person name="Grigoriev I."/>
        </authorList>
    </citation>
    <scope>NUCLEOTIDE SEQUENCE</scope>
    <source>
        <strain evidence="2">ATCC 36951</strain>
    </source>
</reference>
<organism evidence="2 3">
    <name type="scientific">Zasmidium cellare ATCC 36951</name>
    <dbReference type="NCBI Taxonomy" id="1080233"/>
    <lineage>
        <taxon>Eukaryota</taxon>
        <taxon>Fungi</taxon>
        <taxon>Dikarya</taxon>
        <taxon>Ascomycota</taxon>
        <taxon>Pezizomycotina</taxon>
        <taxon>Dothideomycetes</taxon>
        <taxon>Dothideomycetidae</taxon>
        <taxon>Mycosphaerellales</taxon>
        <taxon>Mycosphaerellaceae</taxon>
        <taxon>Zasmidium</taxon>
    </lineage>
</organism>
<keyword evidence="3" id="KW-1185">Reference proteome</keyword>
<sequence length="343" mass="39493">MADREAKRQELKRQKRARQAKQRRGDDWVPEEQFVPHAEREFQAQSKHAATFWEIATTMRTVPNGLHPDALKANHPEIFALLSTGNPITVSRSMHPIQIAAIWYLELDKKHCFNTLEKVPSACYAAAVMASYNYLCDNNKIDVTPALLIPYAIACNEQQFFPDKFIYRERFITLWMYSTGDIPQYGKKACDRITMAARDLKRELNQIDGPDPFSAMAQDLEEVIKDEVETGGLDDEGEELAEETDKENSVLRSRGDVDFKMYDGEDSITPGLSSQPEDIREASHHNWLFGMLEYMESRLAELQKQTINRDDEAIMVLKAKLIRFWEVISLKQMAQEMGFEQFA</sequence>
<gene>
    <name evidence="2" type="ORF">M409DRAFT_19585</name>
</gene>
<name>A0A6A6CUV7_ZASCE</name>
<feature type="compositionally biased region" description="Basic residues" evidence="1">
    <location>
        <begin position="13"/>
        <end position="22"/>
    </location>
</feature>
<dbReference type="AlphaFoldDB" id="A0A6A6CUV7"/>
<dbReference type="Proteomes" id="UP000799537">
    <property type="component" value="Unassembled WGS sequence"/>
</dbReference>
<dbReference type="GeneID" id="54558280"/>
<feature type="region of interest" description="Disordered" evidence="1">
    <location>
        <begin position="1"/>
        <end position="30"/>
    </location>
</feature>
<accession>A0A6A6CUV7</accession>